<name>A0ACC1LKI8_9FUNG</name>
<accession>A0ACC1LKI8</accession>
<proteinExistence type="predicted"/>
<protein>
    <submittedName>
        <fullName evidence="1">Sensitivity to high expression protein she9</fullName>
    </submittedName>
</protein>
<evidence type="ECO:0000313" key="1">
    <source>
        <dbReference type="EMBL" id="KAJ2811036.1"/>
    </source>
</evidence>
<comment type="caution">
    <text evidence="1">The sequence shown here is derived from an EMBL/GenBank/DDBJ whole genome shotgun (WGS) entry which is preliminary data.</text>
</comment>
<gene>
    <name evidence="1" type="primary">SHE9</name>
    <name evidence="1" type="ORF">H4S07_002318</name>
</gene>
<organism evidence="1 2">
    <name type="scientific">Coemansia furcata</name>
    <dbReference type="NCBI Taxonomy" id="417177"/>
    <lineage>
        <taxon>Eukaryota</taxon>
        <taxon>Fungi</taxon>
        <taxon>Fungi incertae sedis</taxon>
        <taxon>Zoopagomycota</taxon>
        <taxon>Kickxellomycotina</taxon>
        <taxon>Kickxellomycetes</taxon>
        <taxon>Kickxellales</taxon>
        <taxon>Kickxellaceae</taxon>
        <taxon>Coemansia</taxon>
    </lineage>
</organism>
<evidence type="ECO:0000313" key="2">
    <source>
        <dbReference type="Proteomes" id="UP001140096"/>
    </source>
</evidence>
<dbReference type="EMBL" id="JANBUP010000549">
    <property type="protein sequence ID" value="KAJ2811036.1"/>
    <property type="molecule type" value="Genomic_DNA"/>
</dbReference>
<sequence>MLAPTGRCQSTALCALRLGYRHAVRIRRYASSGNNNSADPAEPEQHETPVHAKSVGVPPSHRRPAGATMALVPMNIIYLPPPKWHQPLRPLPTPGRPAPDMPTTGHDTNDTTAKTFVPESNVGDETSKVADSHDVHPTGVIRRLIARLLVRAEPLADKPLTETADKAQPAEAPATDGPVADGPSKAQQVSEAASAAAEAASERWRHAVGSARQKVDALRQLPQDDDWATWLGKALNQLTGYDRIAEHKQRVQDSGTAFHDARQHLTAIKTHHAQVIQSRMSGQREINSLLQRKHLWNDDDVARFTGLYRAEHQAEASEQSASQELRDTEALVDQKYDQLVAAIRDRYHEEQIWSDKIRRASTYGTWAVLFMNIIALFLAQAIFEPRKRRKIVAGVDERLAAAMGEQHARVADIGLSVEHRMAAHESSIAAIAAHLASVSTTLATVASRQETEMTVLGSQLLGPPAGNGSAVDVADLMKLGGDGYSDTELDMYYAQQHDSRRLLQRLIPGSMIWRAVKPSDATQATFSRAEAGQLALESAAVALAVGLAAAAVYFSA</sequence>
<reference evidence="1" key="1">
    <citation type="submission" date="2022-07" db="EMBL/GenBank/DDBJ databases">
        <title>Phylogenomic reconstructions and comparative analyses of Kickxellomycotina fungi.</title>
        <authorList>
            <person name="Reynolds N.K."/>
            <person name="Stajich J.E."/>
            <person name="Barry K."/>
            <person name="Grigoriev I.V."/>
            <person name="Crous P."/>
            <person name="Smith M.E."/>
        </authorList>
    </citation>
    <scope>NUCLEOTIDE SEQUENCE</scope>
    <source>
        <strain evidence="1">CBS 102833</strain>
    </source>
</reference>
<dbReference type="Proteomes" id="UP001140096">
    <property type="component" value="Unassembled WGS sequence"/>
</dbReference>
<keyword evidence="2" id="KW-1185">Reference proteome</keyword>